<name>A0A939T387_9ACTN</name>
<dbReference type="EMBL" id="JAGEOJ010000011">
    <property type="protein sequence ID" value="MBO2450771.1"/>
    <property type="molecule type" value="Genomic_DNA"/>
</dbReference>
<dbReference type="InterPro" id="IPR007278">
    <property type="entry name" value="DUF397"/>
</dbReference>
<organism evidence="2 3">
    <name type="scientific">Actinomadura barringtoniae</name>
    <dbReference type="NCBI Taxonomy" id="1427535"/>
    <lineage>
        <taxon>Bacteria</taxon>
        <taxon>Bacillati</taxon>
        <taxon>Actinomycetota</taxon>
        <taxon>Actinomycetes</taxon>
        <taxon>Streptosporangiales</taxon>
        <taxon>Thermomonosporaceae</taxon>
        <taxon>Actinomadura</taxon>
    </lineage>
</organism>
<dbReference type="RefSeq" id="WP_208258654.1">
    <property type="nucleotide sequence ID" value="NZ_JAGEOJ010000011.1"/>
</dbReference>
<proteinExistence type="predicted"/>
<evidence type="ECO:0000313" key="3">
    <source>
        <dbReference type="Proteomes" id="UP000669179"/>
    </source>
</evidence>
<reference evidence="2" key="1">
    <citation type="submission" date="2021-03" db="EMBL/GenBank/DDBJ databases">
        <authorList>
            <person name="Kanchanasin P."/>
            <person name="Saeng-In P."/>
            <person name="Phongsopitanun W."/>
            <person name="Yuki M."/>
            <person name="Kudo T."/>
            <person name="Ohkuma M."/>
            <person name="Tanasupawat S."/>
        </authorList>
    </citation>
    <scope>NUCLEOTIDE SEQUENCE</scope>
    <source>
        <strain evidence="2">GKU 128</strain>
    </source>
</reference>
<comment type="caution">
    <text evidence="2">The sequence shown here is derived from an EMBL/GenBank/DDBJ whole genome shotgun (WGS) entry which is preliminary data.</text>
</comment>
<evidence type="ECO:0000313" key="2">
    <source>
        <dbReference type="EMBL" id="MBO2450771.1"/>
    </source>
</evidence>
<keyword evidence="3" id="KW-1185">Reference proteome</keyword>
<dbReference type="Proteomes" id="UP000669179">
    <property type="component" value="Unassembled WGS sequence"/>
</dbReference>
<protein>
    <submittedName>
        <fullName evidence="2">DUF397 domain-containing protein</fullName>
    </submittedName>
</protein>
<gene>
    <name evidence="2" type="ORF">J4573_26980</name>
</gene>
<dbReference type="AlphaFoldDB" id="A0A939T387"/>
<accession>A0A939T387</accession>
<evidence type="ECO:0000259" key="1">
    <source>
        <dbReference type="Pfam" id="PF04149"/>
    </source>
</evidence>
<dbReference type="Pfam" id="PF04149">
    <property type="entry name" value="DUF397"/>
    <property type="match status" value="1"/>
</dbReference>
<sequence>MTDSPPPVRRWRKSSASADGGCVEIYADERVVRVRDSKNPDGPELHVSRRGWSALLDVLKERSS</sequence>
<feature type="domain" description="DUF397" evidence="1">
    <location>
        <begin position="10"/>
        <end position="60"/>
    </location>
</feature>